<feature type="transmembrane region" description="Helical" evidence="8">
    <location>
        <begin position="165"/>
        <end position="190"/>
    </location>
</feature>
<reference evidence="10 11" key="1">
    <citation type="submission" date="2019-06" db="EMBL/GenBank/DDBJ databases">
        <title>Sequencing the genomes of 1000 actinobacteria strains.</title>
        <authorList>
            <person name="Klenk H.-P."/>
        </authorList>
    </citation>
    <scope>NUCLEOTIDE SEQUENCE [LARGE SCALE GENOMIC DNA]</scope>
    <source>
        <strain evidence="10 11">DSM 45043</strain>
    </source>
</reference>
<dbReference type="PANTHER" id="PTHR30413:SF8">
    <property type="entry name" value="TRANSPORT PERMEASE PROTEIN"/>
    <property type="match status" value="1"/>
</dbReference>
<protein>
    <submittedName>
        <fullName evidence="10">ABC-2 type transport system permease protein</fullName>
    </submittedName>
</protein>
<evidence type="ECO:0000256" key="5">
    <source>
        <dbReference type="ARBA" id="ARBA00022692"/>
    </source>
</evidence>
<feature type="transmembrane region" description="Helical" evidence="8">
    <location>
        <begin position="265"/>
        <end position="282"/>
    </location>
</feature>
<keyword evidence="7 8" id="KW-0472">Membrane</keyword>
<evidence type="ECO:0000256" key="1">
    <source>
        <dbReference type="ARBA" id="ARBA00004429"/>
    </source>
</evidence>
<dbReference type="GO" id="GO:0140359">
    <property type="term" value="F:ABC-type transporter activity"/>
    <property type="evidence" value="ECO:0007669"/>
    <property type="project" value="InterPro"/>
</dbReference>
<feature type="transmembrane region" description="Helical" evidence="8">
    <location>
        <begin position="126"/>
        <end position="153"/>
    </location>
</feature>
<keyword evidence="5 8" id="KW-0812">Transmembrane</keyword>
<dbReference type="GO" id="GO:0005886">
    <property type="term" value="C:plasma membrane"/>
    <property type="evidence" value="ECO:0007669"/>
    <property type="project" value="UniProtKB-SubCell"/>
</dbReference>
<dbReference type="PANTHER" id="PTHR30413">
    <property type="entry name" value="INNER MEMBRANE TRANSPORT PERMEASE"/>
    <property type="match status" value="1"/>
</dbReference>
<evidence type="ECO:0000259" key="9">
    <source>
        <dbReference type="Pfam" id="PF01061"/>
    </source>
</evidence>
<comment type="similarity">
    <text evidence="2">Belongs to the ABC-2 integral membrane protein family.</text>
</comment>
<keyword evidence="11" id="KW-1185">Reference proteome</keyword>
<keyword evidence="4" id="KW-1003">Cell membrane</keyword>
<dbReference type="Pfam" id="PF01061">
    <property type="entry name" value="ABC2_membrane"/>
    <property type="match status" value="1"/>
</dbReference>
<evidence type="ECO:0000256" key="3">
    <source>
        <dbReference type="ARBA" id="ARBA00022448"/>
    </source>
</evidence>
<evidence type="ECO:0000256" key="8">
    <source>
        <dbReference type="SAM" id="Phobius"/>
    </source>
</evidence>
<accession>A0A543I9I9</accession>
<name>A0A543I9I9_9ACTN</name>
<comment type="caution">
    <text evidence="10">The sequence shown here is derived from an EMBL/GenBank/DDBJ whole genome shotgun (WGS) entry which is preliminary data.</text>
</comment>
<feature type="transmembrane region" description="Helical" evidence="8">
    <location>
        <begin position="196"/>
        <end position="214"/>
    </location>
</feature>
<dbReference type="RefSeq" id="WP_246077036.1">
    <property type="nucleotide sequence ID" value="NZ_VFPO01000001.1"/>
</dbReference>
<sequence length="293" mass="32222">MTAVPGKVAGRDDAGLVEPGRGGGLGEVFRRRYLLRLIVRRELRARYQGSLLGLGWSYVRPAAHFAVFFFVAGVFLGMSDRVEHFPIFMFSALVLVSFFNETLINTTHSVLGNAPLVRKVYLPRELFPVASLLVSCVHLLPGLAIVLAAAVAWGWTPSFAALGSALLGFALVATLGLGLGLICSALHVFYRDTDKVVDITTLFVTWSVPMIYPWTMVRDTAPGWALDLYLANPMAVGVLLFERAFWWPTTSGSFEFPAHLTRDALVLLVFAALLLGAGQFVFSRLQRRFAEEL</sequence>
<comment type="subcellular location">
    <subcellularLocation>
        <location evidence="1">Cell inner membrane</location>
        <topology evidence="1">Multi-pass membrane protein</topology>
    </subcellularLocation>
</comment>
<dbReference type="Proteomes" id="UP000316706">
    <property type="component" value="Unassembled WGS sequence"/>
</dbReference>
<dbReference type="InterPro" id="IPR013525">
    <property type="entry name" value="ABC2_TM"/>
</dbReference>
<gene>
    <name evidence="10" type="ORF">FHX41_0832</name>
</gene>
<feature type="transmembrane region" description="Helical" evidence="8">
    <location>
        <begin position="85"/>
        <end position="106"/>
    </location>
</feature>
<dbReference type="EMBL" id="VFPO01000001">
    <property type="protein sequence ID" value="TQM67227.1"/>
    <property type="molecule type" value="Genomic_DNA"/>
</dbReference>
<evidence type="ECO:0000256" key="4">
    <source>
        <dbReference type="ARBA" id="ARBA00022475"/>
    </source>
</evidence>
<evidence type="ECO:0000313" key="10">
    <source>
        <dbReference type="EMBL" id="TQM67227.1"/>
    </source>
</evidence>
<feature type="domain" description="ABC-2 type transporter transmembrane" evidence="9">
    <location>
        <begin position="34"/>
        <end position="238"/>
    </location>
</feature>
<evidence type="ECO:0000256" key="6">
    <source>
        <dbReference type="ARBA" id="ARBA00022989"/>
    </source>
</evidence>
<evidence type="ECO:0000256" key="7">
    <source>
        <dbReference type="ARBA" id="ARBA00023136"/>
    </source>
</evidence>
<dbReference type="AlphaFoldDB" id="A0A543I9I9"/>
<keyword evidence="6 8" id="KW-1133">Transmembrane helix</keyword>
<evidence type="ECO:0000313" key="11">
    <source>
        <dbReference type="Proteomes" id="UP000316706"/>
    </source>
</evidence>
<proteinExistence type="inferred from homology"/>
<organism evidence="10 11">
    <name type="scientific">Actinomadura hallensis</name>
    <dbReference type="NCBI Taxonomy" id="337895"/>
    <lineage>
        <taxon>Bacteria</taxon>
        <taxon>Bacillati</taxon>
        <taxon>Actinomycetota</taxon>
        <taxon>Actinomycetes</taxon>
        <taxon>Streptosporangiales</taxon>
        <taxon>Thermomonosporaceae</taxon>
        <taxon>Actinomadura</taxon>
    </lineage>
</organism>
<feature type="transmembrane region" description="Helical" evidence="8">
    <location>
        <begin position="58"/>
        <end position="78"/>
    </location>
</feature>
<evidence type="ECO:0000256" key="2">
    <source>
        <dbReference type="ARBA" id="ARBA00007783"/>
    </source>
</evidence>
<dbReference type="GO" id="GO:0015920">
    <property type="term" value="P:lipopolysaccharide transport"/>
    <property type="evidence" value="ECO:0007669"/>
    <property type="project" value="TreeGrafter"/>
</dbReference>
<keyword evidence="3" id="KW-0813">Transport</keyword>